<proteinExistence type="predicted"/>
<keyword evidence="4" id="KW-1185">Reference proteome</keyword>
<dbReference type="InterPro" id="IPR045340">
    <property type="entry name" value="DUF6533"/>
</dbReference>
<name>A0A060SZ40_PYCCI</name>
<feature type="domain" description="DUF6533" evidence="2">
    <location>
        <begin position="25"/>
        <end position="68"/>
    </location>
</feature>
<gene>
    <name evidence="3" type="ORF">BN946_scf184912.g38</name>
</gene>
<protein>
    <recommendedName>
        <fullName evidence="2">DUF6533 domain-containing protein</fullName>
    </recommendedName>
</protein>
<reference evidence="3" key="1">
    <citation type="submission" date="2014-01" db="EMBL/GenBank/DDBJ databases">
        <title>The genome of the white-rot fungus Pycnoporus cinnabarinus: a basidiomycete model with a versatile arsenal for lignocellulosic biomass breakdown.</title>
        <authorList>
            <person name="Levasseur A."/>
            <person name="Lomascolo A."/>
            <person name="Ruiz-Duenas F.J."/>
            <person name="Uzan E."/>
            <person name="Piumi F."/>
            <person name="Kues U."/>
            <person name="Ram A.F.J."/>
            <person name="Murat C."/>
            <person name="Haon M."/>
            <person name="Benoit I."/>
            <person name="Arfi Y."/>
            <person name="Chevret D."/>
            <person name="Drula E."/>
            <person name="Kwon M.J."/>
            <person name="Gouret P."/>
            <person name="Lesage-Meessen L."/>
            <person name="Lombard V."/>
            <person name="Mariette J."/>
            <person name="Noirot C."/>
            <person name="Park J."/>
            <person name="Patyshakuliyeva A."/>
            <person name="Wieneger R.A.B."/>
            <person name="Wosten H.A.B."/>
            <person name="Martin F."/>
            <person name="Coutinho P.M."/>
            <person name="de Vries R."/>
            <person name="Martinez A.T."/>
            <person name="Klopp C."/>
            <person name="Pontarotti P."/>
            <person name="Henrissat B."/>
            <person name="Record E."/>
        </authorList>
    </citation>
    <scope>NUCLEOTIDE SEQUENCE [LARGE SCALE GENOMIC DNA]</scope>
    <source>
        <strain evidence="3">BRFM137</strain>
    </source>
</reference>
<feature type="transmembrane region" description="Helical" evidence="1">
    <location>
        <begin position="21"/>
        <end position="41"/>
    </location>
</feature>
<dbReference type="EMBL" id="CCBP010000457">
    <property type="protein sequence ID" value="CDO77539.1"/>
    <property type="molecule type" value="Genomic_DNA"/>
</dbReference>
<dbReference type="HOGENOM" id="CLU_641142_0_0_1"/>
<sequence length="428" mass="47529">MDPQRLTAGQLTTIGEHLMAAKIYSLAACVMLFYDMALTFGDEVENIWKQRFTGATVLWALNRYLSPLGYIVVIVSWHDPSWSKTTCQRYVLFPEVLKVFTATAVGMGIFRRYHAGTASWFRWVHPNPDLKVINASFSTLITTLMVSRLMLNLRSEVLRRGTVIRNDPSDGLRDNLESVSGPHHLTTMTGTTLAPSQHPSGKATIESIIIGNLGAPVMTFEQVEDEDHQDVYYDDNGPARDERDGVRVEEDIEYGYPLLFLGASSRNAAAVTTAFPTTLRSQPQHFPRLVGNRPNMSCHRASFEGNFEQTRSTPSHLVVQVTEEVTVVSEPPEPPRSRSPRSWLSNIFSPPSPTFRRAMALSTPSASPATSASRLPPELPVIPTTIVSRTHGSGSTVQGLRRSWLPPAFWRLAANRDRESNEFGGFGS</sequence>
<accession>A0A060SZ40</accession>
<evidence type="ECO:0000313" key="4">
    <source>
        <dbReference type="Proteomes" id="UP000029665"/>
    </source>
</evidence>
<keyword evidence="1" id="KW-0812">Transmembrane</keyword>
<feature type="transmembrane region" description="Helical" evidence="1">
    <location>
        <begin position="61"/>
        <end position="78"/>
    </location>
</feature>
<dbReference type="OMA" id="LITIIMR"/>
<dbReference type="AlphaFoldDB" id="A0A060SZ40"/>
<dbReference type="Pfam" id="PF20151">
    <property type="entry name" value="DUF6533"/>
    <property type="match status" value="1"/>
</dbReference>
<dbReference type="STRING" id="5643.A0A060SZ40"/>
<evidence type="ECO:0000313" key="3">
    <source>
        <dbReference type="EMBL" id="CDO77539.1"/>
    </source>
</evidence>
<comment type="caution">
    <text evidence="3">The sequence shown here is derived from an EMBL/GenBank/DDBJ whole genome shotgun (WGS) entry which is preliminary data.</text>
</comment>
<keyword evidence="1" id="KW-1133">Transmembrane helix</keyword>
<dbReference type="OrthoDB" id="3242376at2759"/>
<feature type="transmembrane region" description="Helical" evidence="1">
    <location>
        <begin position="90"/>
        <end position="110"/>
    </location>
</feature>
<dbReference type="Proteomes" id="UP000029665">
    <property type="component" value="Unassembled WGS sequence"/>
</dbReference>
<keyword evidence="1" id="KW-0472">Membrane</keyword>
<organism evidence="3 4">
    <name type="scientific">Pycnoporus cinnabarinus</name>
    <name type="common">Cinnabar-red polypore</name>
    <name type="synonym">Trametes cinnabarina</name>
    <dbReference type="NCBI Taxonomy" id="5643"/>
    <lineage>
        <taxon>Eukaryota</taxon>
        <taxon>Fungi</taxon>
        <taxon>Dikarya</taxon>
        <taxon>Basidiomycota</taxon>
        <taxon>Agaricomycotina</taxon>
        <taxon>Agaricomycetes</taxon>
        <taxon>Polyporales</taxon>
        <taxon>Polyporaceae</taxon>
        <taxon>Trametes</taxon>
    </lineage>
</organism>
<evidence type="ECO:0000256" key="1">
    <source>
        <dbReference type="SAM" id="Phobius"/>
    </source>
</evidence>
<evidence type="ECO:0000259" key="2">
    <source>
        <dbReference type="Pfam" id="PF20151"/>
    </source>
</evidence>